<name>A0AAE0TL84_9BIVA</name>
<keyword evidence="2" id="KW-1185">Reference proteome</keyword>
<reference evidence="1" key="2">
    <citation type="journal article" date="2021" name="Genome Biol. Evol.">
        <title>Developing a high-quality reference genome for a parasitic bivalve with doubly uniparental inheritance (Bivalvia: Unionida).</title>
        <authorList>
            <person name="Smith C.H."/>
        </authorList>
    </citation>
    <scope>NUCLEOTIDE SEQUENCE</scope>
    <source>
        <strain evidence="1">CHS0354</strain>
        <tissue evidence="1">Mantle</tissue>
    </source>
</reference>
<reference evidence="1" key="1">
    <citation type="journal article" date="2021" name="Genome Biol. Evol.">
        <title>A High-Quality Reference Genome for a Parasitic Bivalve with Doubly Uniparental Inheritance (Bivalvia: Unionida).</title>
        <authorList>
            <person name="Smith C.H."/>
        </authorList>
    </citation>
    <scope>NUCLEOTIDE SEQUENCE</scope>
    <source>
        <strain evidence="1">CHS0354</strain>
    </source>
</reference>
<protein>
    <submittedName>
        <fullName evidence="1">Uncharacterized protein</fullName>
    </submittedName>
</protein>
<dbReference type="EMBL" id="JAEAOA010001901">
    <property type="protein sequence ID" value="KAK3612471.1"/>
    <property type="molecule type" value="Genomic_DNA"/>
</dbReference>
<evidence type="ECO:0000313" key="1">
    <source>
        <dbReference type="EMBL" id="KAK3612471.1"/>
    </source>
</evidence>
<accession>A0AAE0TL84</accession>
<comment type="caution">
    <text evidence="1">The sequence shown here is derived from an EMBL/GenBank/DDBJ whole genome shotgun (WGS) entry which is preliminary data.</text>
</comment>
<reference evidence="1" key="3">
    <citation type="submission" date="2023-05" db="EMBL/GenBank/DDBJ databases">
        <authorList>
            <person name="Smith C.H."/>
        </authorList>
    </citation>
    <scope>NUCLEOTIDE SEQUENCE</scope>
    <source>
        <strain evidence="1">CHS0354</strain>
        <tissue evidence="1">Mantle</tissue>
    </source>
</reference>
<evidence type="ECO:0000313" key="2">
    <source>
        <dbReference type="Proteomes" id="UP001195483"/>
    </source>
</evidence>
<sequence length="277" mass="32384">MRILYLQPSHIRYSQDSINNYFDSKSRHSNTLIGETLDELCEGRCRIEDIENISVVKKDRMWFTADNRRLWVFKHLERLRKCTKIPVYESNYIPYHKFTTLNNGESVIVRRNPGGRWYREPTPRFNDIASIKIVLSERHTKIEHPLPSRFNQEQVNTQTTAGQKPLLSPPNRGEIQFTAMGGINTATKEQEMKEPRFQVHETFDHSVRINSNTRSSDIQYGYIIPTSADHHGDDVHILAEEQKEQVPDKIRSIHMMPKSKREIYNSGNLDCCLCIIL</sequence>
<dbReference type="Proteomes" id="UP001195483">
    <property type="component" value="Unassembled WGS sequence"/>
</dbReference>
<proteinExistence type="predicted"/>
<dbReference type="AlphaFoldDB" id="A0AAE0TL84"/>
<dbReference type="PANTHER" id="PTHR35378">
    <property type="entry name" value="UNNAMED PRODUCT"/>
    <property type="match status" value="1"/>
</dbReference>
<organism evidence="1 2">
    <name type="scientific">Potamilus streckersoni</name>
    <dbReference type="NCBI Taxonomy" id="2493646"/>
    <lineage>
        <taxon>Eukaryota</taxon>
        <taxon>Metazoa</taxon>
        <taxon>Spiralia</taxon>
        <taxon>Lophotrochozoa</taxon>
        <taxon>Mollusca</taxon>
        <taxon>Bivalvia</taxon>
        <taxon>Autobranchia</taxon>
        <taxon>Heteroconchia</taxon>
        <taxon>Palaeoheterodonta</taxon>
        <taxon>Unionida</taxon>
        <taxon>Unionoidea</taxon>
        <taxon>Unionidae</taxon>
        <taxon>Ambleminae</taxon>
        <taxon>Lampsilini</taxon>
        <taxon>Potamilus</taxon>
    </lineage>
</organism>
<dbReference type="PANTHER" id="PTHR35378:SF1">
    <property type="entry name" value="C2H2-TYPE DOMAIN-CONTAINING PROTEIN"/>
    <property type="match status" value="1"/>
</dbReference>
<gene>
    <name evidence="1" type="ORF">CHS0354_032087</name>
</gene>